<dbReference type="EMBL" id="QZEW01000035">
    <property type="protein sequence ID" value="RJL16381.1"/>
    <property type="molecule type" value="Genomic_DNA"/>
</dbReference>
<comment type="function">
    <text evidence="4 5">Required for flagellar hook formation. May act as a scaffolding protein.</text>
</comment>
<dbReference type="GO" id="GO:0044781">
    <property type="term" value="P:bacterial-type flagellum organization"/>
    <property type="evidence" value="ECO:0007669"/>
    <property type="project" value="UniProtKB-UniRule"/>
</dbReference>
<dbReference type="InterPro" id="IPR005648">
    <property type="entry name" value="FlgD"/>
</dbReference>
<proteinExistence type="inferred from homology"/>
<keyword evidence="7" id="KW-0969">Cilium</keyword>
<protein>
    <recommendedName>
        <fullName evidence="2 5">Basal-body rod modification protein FlgD</fullName>
    </recommendedName>
</protein>
<feature type="domain" description="FlgD/Vpr Ig-like" evidence="6">
    <location>
        <begin position="91"/>
        <end position="157"/>
    </location>
</feature>
<dbReference type="Gene3D" id="2.60.40.4070">
    <property type="match status" value="1"/>
</dbReference>
<name>A0A419A701_9RHOB</name>
<dbReference type="InterPro" id="IPR025965">
    <property type="entry name" value="FlgD/Vpr_Ig-like"/>
</dbReference>
<reference evidence="8" key="1">
    <citation type="submission" date="2018-09" db="EMBL/GenBank/DDBJ databases">
        <title>Paracoccus onubensis nov. sp. a moderate halophilic bacterium isolated from Gruta de las Maravillas (Aracena, Spain).</title>
        <authorList>
            <person name="Jurado V."/>
            <person name="Gutierrez-Patricio S."/>
            <person name="Gonzalez-Pimentel J.L."/>
            <person name="Miller A.Z."/>
            <person name="Laiz L."/>
            <person name="Saiz-Jimenez C."/>
        </authorList>
    </citation>
    <scope>NUCLEOTIDE SEQUENCE [LARGE SCALE GENOMIC DNA]</scope>
    <source>
        <strain evidence="8">DSM 26381</strain>
    </source>
</reference>
<comment type="caution">
    <text evidence="7">The sequence shown here is derived from an EMBL/GenBank/DDBJ whole genome shotgun (WGS) entry which is preliminary data.</text>
</comment>
<evidence type="ECO:0000313" key="7">
    <source>
        <dbReference type="EMBL" id="RJL16381.1"/>
    </source>
</evidence>
<keyword evidence="7" id="KW-0282">Flagellum</keyword>
<sequence length="207" mass="21911">MGSGAISKAQEISSDFNAFLRMLTTQMQNQDPLNPMESTEFAVQLATFSSVEQQAQTNKLLNEMIAQLGGSGLGQVADWIGKEARTSGPVWFGNAALTLDVAPDSRADSVTLVTLDASGLEVKREEIGPGSGQVDWYGRDAHGEKLADGRYSFRTESSFNGQVISEQAVGVYSRITEAETGANGVTLILQGGVPVAANAVEALREAP</sequence>
<keyword evidence="8" id="KW-1185">Reference proteome</keyword>
<organism evidence="7 8">
    <name type="scientific">Paracoccus siganidrum</name>
    <dbReference type="NCBI Taxonomy" id="1276757"/>
    <lineage>
        <taxon>Bacteria</taxon>
        <taxon>Pseudomonadati</taxon>
        <taxon>Pseudomonadota</taxon>
        <taxon>Alphaproteobacteria</taxon>
        <taxon>Rhodobacterales</taxon>
        <taxon>Paracoccaceae</taxon>
        <taxon>Paracoccus</taxon>
    </lineage>
</organism>
<evidence type="ECO:0000256" key="1">
    <source>
        <dbReference type="ARBA" id="ARBA00010577"/>
    </source>
</evidence>
<dbReference type="Pfam" id="PF03963">
    <property type="entry name" value="FlgD"/>
    <property type="match status" value="1"/>
</dbReference>
<dbReference type="Pfam" id="PF13860">
    <property type="entry name" value="FlgD_ig"/>
    <property type="match status" value="1"/>
</dbReference>
<dbReference type="AlphaFoldDB" id="A0A419A701"/>
<evidence type="ECO:0000259" key="6">
    <source>
        <dbReference type="Pfam" id="PF13860"/>
    </source>
</evidence>
<evidence type="ECO:0000313" key="8">
    <source>
        <dbReference type="Proteomes" id="UP000283587"/>
    </source>
</evidence>
<gene>
    <name evidence="7" type="ORF">D3P05_09860</name>
</gene>
<keyword evidence="7" id="KW-0966">Cell projection</keyword>
<keyword evidence="3 5" id="KW-1005">Bacterial flagellum biogenesis</keyword>
<dbReference type="Proteomes" id="UP000283587">
    <property type="component" value="Unassembled WGS sequence"/>
</dbReference>
<comment type="similarity">
    <text evidence="1 5">Belongs to the FlgD family.</text>
</comment>
<evidence type="ECO:0000256" key="2">
    <source>
        <dbReference type="ARBA" id="ARBA00016013"/>
    </source>
</evidence>
<accession>A0A419A701</accession>
<dbReference type="OrthoDB" id="9785233at2"/>
<dbReference type="NCBIfam" id="NF009453">
    <property type="entry name" value="PRK12813.1"/>
    <property type="match status" value="1"/>
</dbReference>
<evidence type="ECO:0000256" key="3">
    <source>
        <dbReference type="ARBA" id="ARBA00022795"/>
    </source>
</evidence>
<evidence type="ECO:0000256" key="5">
    <source>
        <dbReference type="RuleBase" id="RU362076"/>
    </source>
</evidence>
<evidence type="ECO:0000256" key="4">
    <source>
        <dbReference type="ARBA" id="ARBA00024746"/>
    </source>
</evidence>